<dbReference type="AlphaFoldDB" id="A0A0F9FHP4"/>
<organism evidence="1">
    <name type="scientific">marine sediment metagenome</name>
    <dbReference type="NCBI Taxonomy" id="412755"/>
    <lineage>
        <taxon>unclassified sequences</taxon>
        <taxon>metagenomes</taxon>
        <taxon>ecological metagenomes</taxon>
    </lineage>
</organism>
<reference evidence="1" key="1">
    <citation type="journal article" date="2015" name="Nature">
        <title>Complex archaea that bridge the gap between prokaryotes and eukaryotes.</title>
        <authorList>
            <person name="Spang A."/>
            <person name="Saw J.H."/>
            <person name="Jorgensen S.L."/>
            <person name="Zaremba-Niedzwiedzka K."/>
            <person name="Martijn J."/>
            <person name="Lind A.E."/>
            <person name="van Eijk R."/>
            <person name="Schleper C."/>
            <person name="Guy L."/>
            <person name="Ettema T.J."/>
        </authorList>
    </citation>
    <scope>NUCLEOTIDE SEQUENCE</scope>
</reference>
<gene>
    <name evidence="1" type="ORF">LCGC14_2303470</name>
</gene>
<name>A0A0F9FHP4_9ZZZZ</name>
<proteinExistence type="predicted"/>
<comment type="caution">
    <text evidence="1">The sequence shown here is derived from an EMBL/GenBank/DDBJ whole genome shotgun (WGS) entry which is preliminary data.</text>
</comment>
<feature type="non-terminal residue" evidence="1">
    <location>
        <position position="1"/>
    </location>
</feature>
<accession>A0A0F9FHP4</accession>
<evidence type="ECO:0000313" key="1">
    <source>
        <dbReference type="EMBL" id="KKL50642.1"/>
    </source>
</evidence>
<dbReference type="EMBL" id="LAZR01032527">
    <property type="protein sequence ID" value="KKL50642.1"/>
    <property type="molecule type" value="Genomic_DNA"/>
</dbReference>
<protein>
    <submittedName>
        <fullName evidence="1">Uncharacterized protein</fullName>
    </submittedName>
</protein>
<sequence length="60" mass="6703">EEWIVRGIFKLDKGPQKVRHELPPTSVREDPEQVGDLATVARGEGIRPRTLKERQAGAPS</sequence>